<dbReference type="PANTHER" id="PTHR34216:SF3">
    <property type="entry name" value="POLY-BETA-1,6-N-ACETYL-D-GLUCOSAMINE N-DEACETYLASE"/>
    <property type="match status" value="1"/>
</dbReference>
<dbReference type="PANTHER" id="PTHR34216">
    <property type="match status" value="1"/>
</dbReference>
<dbReference type="Pfam" id="PF01522">
    <property type="entry name" value="Polysacc_deac_1"/>
    <property type="match status" value="1"/>
</dbReference>
<name>A0ABX7VQQ2_9BACI</name>
<evidence type="ECO:0000256" key="1">
    <source>
        <dbReference type="ARBA" id="ARBA00004613"/>
    </source>
</evidence>
<dbReference type="CDD" id="cd10966">
    <property type="entry name" value="CE4_yadE_5s"/>
    <property type="match status" value="1"/>
</dbReference>
<dbReference type="RefSeq" id="WP_209368380.1">
    <property type="nucleotide sequence ID" value="NZ_CP046956.1"/>
</dbReference>
<evidence type="ECO:0000256" key="2">
    <source>
        <dbReference type="ARBA" id="ARBA00022729"/>
    </source>
</evidence>
<proteinExistence type="predicted"/>
<keyword evidence="5" id="KW-1185">Reference proteome</keyword>
<sequence length="311" mass="36444">MKKWFNFGYTLVFLLIFSSICLFYSDDFTRALSSRPPLFPTNQPFGIEKCQKWTEQVRDFSLFREKAAEKVTVLMYHRILEEGEIDPSIHYDKHGQLYDTIVLKSAFEEQMQFLHDHDYTTLTVKEFLLFMQGKIEVPRKSVLLTFDDGFKDNFIEAYPIMKKYQFTAANFLVTGFVSKREDKFSSSKHQYFSLSDVGKSCDVFDFQSHTYNFHQRNKQGTAYLESKAPDEIRDDLSVSLTNLSGRNRSIAYPYGAYNQNTIDVVKELGFELAFTVEYNDARPGMALYEIPRKAVYPDDTLHDFKEKINFY</sequence>
<dbReference type="Proteomes" id="UP000665043">
    <property type="component" value="Chromosome"/>
</dbReference>
<keyword evidence="2" id="KW-0732">Signal</keyword>
<accession>A0ABX7VQQ2</accession>
<dbReference type="InterPro" id="IPR002509">
    <property type="entry name" value="NODB_dom"/>
</dbReference>
<dbReference type="EMBL" id="CP046956">
    <property type="protein sequence ID" value="QTM99194.1"/>
    <property type="molecule type" value="Genomic_DNA"/>
</dbReference>
<protein>
    <submittedName>
        <fullName evidence="4">Polysaccharide deacetylase family protein</fullName>
    </submittedName>
</protein>
<gene>
    <name evidence="4" type="ORF">ERJ70_07685</name>
</gene>
<evidence type="ECO:0000313" key="4">
    <source>
        <dbReference type="EMBL" id="QTM99194.1"/>
    </source>
</evidence>
<dbReference type="Gene3D" id="3.20.20.370">
    <property type="entry name" value="Glycoside hydrolase/deacetylase"/>
    <property type="match status" value="1"/>
</dbReference>
<dbReference type="PROSITE" id="PS51677">
    <property type="entry name" value="NODB"/>
    <property type="match status" value="1"/>
</dbReference>
<comment type="subcellular location">
    <subcellularLocation>
        <location evidence="1">Secreted</location>
    </subcellularLocation>
</comment>
<dbReference type="InterPro" id="IPR011330">
    <property type="entry name" value="Glyco_hydro/deAcase_b/a-brl"/>
</dbReference>
<reference evidence="4 5" key="1">
    <citation type="submission" date="2019-12" db="EMBL/GenBank/DDBJ databases">
        <title>The whole genome sequencing of a strain isolated from a Mars analog, Dalangtan Playa.</title>
        <authorList>
            <person name="Huang T."/>
        </authorList>
    </citation>
    <scope>NUCLEOTIDE SEQUENCE [LARGE SCALE GENOMIC DNA]</scope>
    <source>
        <strain evidence="4 5">DP4-553-S</strain>
    </source>
</reference>
<evidence type="ECO:0000259" key="3">
    <source>
        <dbReference type="PROSITE" id="PS51677"/>
    </source>
</evidence>
<evidence type="ECO:0000313" key="5">
    <source>
        <dbReference type="Proteomes" id="UP000665043"/>
    </source>
</evidence>
<dbReference type="InterPro" id="IPR051398">
    <property type="entry name" value="Polysacch_Deacetylase"/>
</dbReference>
<organism evidence="4 5">
    <name type="scientific">Sediminibacillus dalangtanensis</name>
    <dbReference type="NCBI Taxonomy" id="2729421"/>
    <lineage>
        <taxon>Bacteria</taxon>
        <taxon>Bacillati</taxon>
        <taxon>Bacillota</taxon>
        <taxon>Bacilli</taxon>
        <taxon>Bacillales</taxon>
        <taxon>Bacillaceae</taxon>
        <taxon>Sediminibacillus</taxon>
    </lineage>
</organism>
<feature type="domain" description="NodB homology" evidence="3">
    <location>
        <begin position="140"/>
        <end position="311"/>
    </location>
</feature>
<dbReference type="SUPFAM" id="SSF88713">
    <property type="entry name" value="Glycoside hydrolase/deacetylase"/>
    <property type="match status" value="1"/>
</dbReference>